<dbReference type="AlphaFoldDB" id="A0A0L0FYI6"/>
<organism evidence="1 2">
    <name type="scientific">Sphaeroforma arctica JP610</name>
    <dbReference type="NCBI Taxonomy" id="667725"/>
    <lineage>
        <taxon>Eukaryota</taxon>
        <taxon>Ichthyosporea</taxon>
        <taxon>Ichthyophonida</taxon>
        <taxon>Sphaeroforma</taxon>
    </lineage>
</organism>
<reference evidence="1 2" key="1">
    <citation type="submission" date="2011-02" db="EMBL/GenBank/DDBJ databases">
        <title>The Genome Sequence of Sphaeroforma arctica JP610.</title>
        <authorList>
            <consortium name="The Broad Institute Genome Sequencing Platform"/>
            <person name="Russ C."/>
            <person name="Cuomo C."/>
            <person name="Young S.K."/>
            <person name="Zeng Q."/>
            <person name="Gargeya S."/>
            <person name="Alvarado L."/>
            <person name="Berlin A."/>
            <person name="Chapman S.B."/>
            <person name="Chen Z."/>
            <person name="Freedman E."/>
            <person name="Gellesch M."/>
            <person name="Goldberg J."/>
            <person name="Griggs A."/>
            <person name="Gujja S."/>
            <person name="Heilman E."/>
            <person name="Heiman D."/>
            <person name="Howarth C."/>
            <person name="Mehta T."/>
            <person name="Neiman D."/>
            <person name="Pearson M."/>
            <person name="Roberts A."/>
            <person name="Saif S."/>
            <person name="Shea T."/>
            <person name="Shenoy N."/>
            <person name="Sisk P."/>
            <person name="Stolte C."/>
            <person name="Sykes S."/>
            <person name="White J."/>
            <person name="Yandava C."/>
            <person name="Burger G."/>
            <person name="Gray M.W."/>
            <person name="Holland P.W.H."/>
            <person name="King N."/>
            <person name="Lang F.B.F."/>
            <person name="Roger A.J."/>
            <person name="Ruiz-Trillo I."/>
            <person name="Haas B."/>
            <person name="Nusbaum C."/>
            <person name="Birren B."/>
        </authorList>
    </citation>
    <scope>NUCLEOTIDE SEQUENCE [LARGE SCALE GENOMIC DNA]</scope>
    <source>
        <strain evidence="1 2">JP610</strain>
    </source>
</reference>
<protein>
    <submittedName>
        <fullName evidence="1">Uncharacterized protein</fullName>
    </submittedName>
</protein>
<keyword evidence="2" id="KW-1185">Reference proteome</keyword>
<dbReference type="RefSeq" id="XP_014155586.1">
    <property type="nucleotide sequence ID" value="XM_014300111.1"/>
</dbReference>
<dbReference type="EMBL" id="KQ242008">
    <property type="protein sequence ID" value="KNC81684.1"/>
    <property type="molecule type" value="Genomic_DNA"/>
</dbReference>
<evidence type="ECO:0000313" key="1">
    <source>
        <dbReference type="EMBL" id="KNC81684.1"/>
    </source>
</evidence>
<feature type="non-terminal residue" evidence="1">
    <location>
        <position position="1"/>
    </location>
</feature>
<name>A0A0L0FYI6_9EUKA</name>
<proteinExistence type="predicted"/>
<dbReference type="Proteomes" id="UP000054560">
    <property type="component" value="Unassembled WGS sequence"/>
</dbReference>
<dbReference type="GeneID" id="25906518"/>
<accession>A0A0L0FYI6</accession>
<gene>
    <name evidence="1" type="ORF">SARC_06014</name>
</gene>
<sequence>TRDLYDLDPATDVSFTLSPCISREGDPKQNIKTELNLVKKGSYLPGPTWDSIDSDMSCLNILAAPRPTLRRIPKSPLNSNKPPCFRKECATDGLSPMNVTISVRMRMKQTGNCDKVSWCDARSSKSHMVSYGTNQSTSKCGHEEVYEIRQNRPQPRPRPLNYSIVQ</sequence>
<evidence type="ECO:0000313" key="2">
    <source>
        <dbReference type="Proteomes" id="UP000054560"/>
    </source>
</evidence>